<keyword evidence="3" id="KW-1185">Reference proteome</keyword>
<name>A0A1H7W1L3_9BACT</name>
<dbReference type="Pfam" id="PF02129">
    <property type="entry name" value="Peptidase_S15"/>
    <property type="match status" value="1"/>
</dbReference>
<evidence type="ECO:0000313" key="3">
    <source>
        <dbReference type="Proteomes" id="UP000198744"/>
    </source>
</evidence>
<dbReference type="AlphaFoldDB" id="A0A1H7W1L3"/>
<reference evidence="2 3" key="1">
    <citation type="submission" date="2016-10" db="EMBL/GenBank/DDBJ databases">
        <authorList>
            <person name="de Groot N.N."/>
        </authorList>
    </citation>
    <scope>NUCLEOTIDE SEQUENCE [LARGE SCALE GENOMIC DNA]</scope>
    <source>
        <strain evidence="2 3">DSM 8423</strain>
    </source>
</reference>
<dbReference type="SUPFAM" id="SSF53474">
    <property type="entry name" value="alpha/beta-Hydrolases"/>
    <property type="match status" value="1"/>
</dbReference>
<dbReference type="PANTHER" id="PTHR42103">
    <property type="entry name" value="ALPHA/BETA-HYDROLASES SUPERFAMILY PROTEIN"/>
    <property type="match status" value="1"/>
</dbReference>
<dbReference type="InterPro" id="IPR029058">
    <property type="entry name" value="AB_hydrolase_fold"/>
</dbReference>
<sequence>MREEAIVFQSGMLQLEGLYAENAGDEGSIVCHPHPQMGGTMENNVVEALISALFIHGFSTLRFNFRGVDRSEGTYDNGVGEQEDIGAAISWLKQKGKFHVLTAGYSFGAWVSAKWLQDHQNEHPAILIAPPINVMDFDFSPLAGKIGLVVCGGRDPYCAHERMKDIARQIGSHFEFLPNADHFFFGRESELTALLNAYLNVKILEK</sequence>
<dbReference type="Gene3D" id="3.40.50.1820">
    <property type="entry name" value="alpha/beta hydrolase"/>
    <property type="match status" value="1"/>
</dbReference>
<evidence type="ECO:0000313" key="2">
    <source>
        <dbReference type="EMBL" id="SEM14897.1"/>
    </source>
</evidence>
<dbReference type="STRING" id="43775.SAMN04489760_10583"/>
<dbReference type="EMBL" id="FOBS01000005">
    <property type="protein sequence ID" value="SEM14897.1"/>
    <property type="molecule type" value="Genomic_DNA"/>
</dbReference>
<dbReference type="Proteomes" id="UP000198744">
    <property type="component" value="Unassembled WGS sequence"/>
</dbReference>
<organism evidence="2 3">
    <name type="scientific">Syntrophus gentianae</name>
    <dbReference type="NCBI Taxonomy" id="43775"/>
    <lineage>
        <taxon>Bacteria</taxon>
        <taxon>Pseudomonadati</taxon>
        <taxon>Thermodesulfobacteriota</taxon>
        <taxon>Syntrophia</taxon>
        <taxon>Syntrophales</taxon>
        <taxon>Syntrophaceae</taxon>
        <taxon>Syntrophus</taxon>
    </lineage>
</organism>
<dbReference type="OrthoDB" id="9800435at2"/>
<evidence type="ECO:0000259" key="1">
    <source>
        <dbReference type="Pfam" id="PF02129"/>
    </source>
</evidence>
<gene>
    <name evidence="2" type="ORF">SAMN04489760_10583</name>
</gene>
<dbReference type="RefSeq" id="WP_093882619.1">
    <property type="nucleotide sequence ID" value="NZ_FOBS01000005.1"/>
</dbReference>
<dbReference type="GO" id="GO:0016787">
    <property type="term" value="F:hydrolase activity"/>
    <property type="evidence" value="ECO:0007669"/>
    <property type="project" value="InterPro"/>
</dbReference>
<dbReference type="InterPro" id="IPR000383">
    <property type="entry name" value="Xaa-Pro-like_dom"/>
</dbReference>
<accession>A0A1H7W1L3</accession>
<dbReference type="PANTHER" id="PTHR42103:SF2">
    <property type="entry name" value="AB HYDROLASE-1 DOMAIN-CONTAINING PROTEIN"/>
    <property type="match status" value="1"/>
</dbReference>
<proteinExistence type="predicted"/>
<feature type="domain" description="Xaa-Pro dipeptidyl-peptidase-like" evidence="1">
    <location>
        <begin position="53"/>
        <end position="129"/>
    </location>
</feature>
<protein>
    <recommendedName>
        <fullName evidence="1">Xaa-Pro dipeptidyl-peptidase-like domain-containing protein</fullName>
    </recommendedName>
</protein>